<sequence length="73" mass="8029">MLEYYVTVYVARTLQKCHQERVKSSKSSAFFGGSDMGVSHQIAVQAPRDGNGAGPIVAVDMNILKTQFMNFCV</sequence>
<proteinExistence type="predicted"/>
<organism evidence="1 2">
    <name type="scientific">Solanum tuberosum</name>
    <name type="common">Potato</name>
    <dbReference type="NCBI Taxonomy" id="4113"/>
    <lineage>
        <taxon>Eukaryota</taxon>
        <taxon>Viridiplantae</taxon>
        <taxon>Streptophyta</taxon>
        <taxon>Embryophyta</taxon>
        <taxon>Tracheophyta</taxon>
        <taxon>Spermatophyta</taxon>
        <taxon>Magnoliopsida</taxon>
        <taxon>eudicotyledons</taxon>
        <taxon>Gunneridae</taxon>
        <taxon>Pentapetalae</taxon>
        <taxon>asterids</taxon>
        <taxon>lamiids</taxon>
        <taxon>Solanales</taxon>
        <taxon>Solanaceae</taxon>
        <taxon>Solanoideae</taxon>
        <taxon>Solaneae</taxon>
        <taxon>Solanum</taxon>
    </lineage>
</organism>
<dbReference type="InParanoid" id="M1DPZ1"/>
<dbReference type="Gramene" id="PGSC0003DMT400092520">
    <property type="protein sequence ID" value="PGSC0003DMT400092520"/>
    <property type="gene ID" value="PGSC0003DMG400042091"/>
</dbReference>
<evidence type="ECO:0000313" key="2">
    <source>
        <dbReference type="Proteomes" id="UP000011115"/>
    </source>
</evidence>
<protein>
    <submittedName>
        <fullName evidence="1">Uncharacterized protein</fullName>
    </submittedName>
</protein>
<dbReference type="EnsemblPlants" id="PGSC0003DMT400092520">
    <property type="protein sequence ID" value="PGSC0003DMT400092520"/>
    <property type="gene ID" value="PGSC0003DMG400042091"/>
</dbReference>
<keyword evidence="2" id="KW-1185">Reference proteome</keyword>
<reference evidence="2" key="1">
    <citation type="journal article" date="2011" name="Nature">
        <title>Genome sequence and analysis of the tuber crop potato.</title>
        <authorList>
            <consortium name="The Potato Genome Sequencing Consortium"/>
        </authorList>
    </citation>
    <scope>NUCLEOTIDE SEQUENCE [LARGE SCALE GENOMIC DNA]</scope>
    <source>
        <strain evidence="2">cv. DM1-3 516 R44</strain>
    </source>
</reference>
<dbReference type="HOGENOM" id="CLU_2709624_0_0_1"/>
<dbReference type="AlphaFoldDB" id="M1DPZ1"/>
<reference evidence="1" key="2">
    <citation type="submission" date="2015-06" db="UniProtKB">
        <authorList>
            <consortium name="EnsemblPlants"/>
        </authorList>
    </citation>
    <scope>IDENTIFICATION</scope>
    <source>
        <strain evidence="1">DM1-3 516 R44</strain>
    </source>
</reference>
<name>M1DPZ1_SOLTU</name>
<evidence type="ECO:0000313" key="1">
    <source>
        <dbReference type="EnsemblPlants" id="PGSC0003DMT400092520"/>
    </source>
</evidence>
<dbReference type="PaxDb" id="4113-PGSC0003DMT400092520"/>
<accession>M1DPZ1</accession>
<dbReference type="Proteomes" id="UP000011115">
    <property type="component" value="Unassembled WGS sequence"/>
</dbReference>